<gene>
    <name evidence="1" type="ORF">psyc5s11_15740</name>
    <name evidence="2" type="ORF">psyc5s11_22750</name>
    <name evidence="3" type="ORF">psyc5s11_24310</name>
    <name evidence="4" type="ORF">psyc5s11_32840</name>
    <name evidence="5" type="ORF">psyc5s11_33190</name>
    <name evidence="6" type="ORF">psyc5s11_33460</name>
    <name evidence="7" type="ORF">psyc5s11_34160</name>
    <name evidence="8" type="ORF">psyc5s11_47840</name>
</gene>
<dbReference type="EMBL" id="AP024849">
    <property type="protein sequence ID" value="BCZ46208.1"/>
    <property type="molecule type" value="Genomic_DNA"/>
</dbReference>
<keyword evidence="9" id="KW-1185">Reference proteome</keyword>
<evidence type="ECO:0000313" key="9">
    <source>
        <dbReference type="Proteomes" id="UP000824633"/>
    </source>
</evidence>
<evidence type="ECO:0000313" key="1">
    <source>
        <dbReference type="EMBL" id="BCZ45507.1"/>
    </source>
</evidence>
<dbReference type="Proteomes" id="UP000824633">
    <property type="component" value="Chromosome"/>
</dbReference>
<proteinExistence type="predicted"/>
<reference evidence="9" key="1">
    <citation type="submission" date="2021-07" db="EMBL/GenBank/DDBJ databases">
        <title>Complete genome sequencing of a Clostridium isolate.</title>
        <authorList>
            <person name="Ueki A."/>
            <person name="Tonouchi A."/>
        </authorList>
    </citation>
    <scope>NUCLEOTIDE SEQUENCE [LARGE SCALE GENOMIC DNA]</scope>
    <source>
        <strain evidence="9">C5S11</strain>
    </source>
</reference>
<accession>A0ABM7T5G4</accession>
<dbReference type="EMBL" id="AP024849">
    <property type="protein sequence ID" value="BCZ46364.1"/>
    <property type="molecule type" value="Genomic_DNA"/>
</dbReference>
<dbReference type="EMBL" id="AP024849">
    <property type="protein sequence ID" value="BCZ45507.1"/>
    <property type="molecule type" value="Genomic_DNA"/>
</dbReference>
<dbReference type="EMBL" id="AP024849">
    <property type="protein sequence ID" value="BCZ47349.1"/>
    <property type="molecule type" value="Genomic_DNA"/>
</dbReference>
<evidence type="ECO:0000313" key="7">
    <source>
        <dbReference type="EMBL" id="BCZ47349.1"/>
    </source>
</evidence>
<protein>
    <recommendedName>
        <fullName evidence="10">Transposase</fullName>
    </recommendedName>
</protein>
<evidence type="ECO:0000313" key="4">
    <source>
        <dbReference type="EMBL" id="BCZ47217.1"/>
    </source>
</evidence>
<dbReference type="EMBL" id="AP024849">
    <property type="protein sequence ID" value="BCZ47252.1"/>
    <property type="molecule type" value="Genomic_DNA"/>
</dbReference>
<dbReference type="EMBL" id="AP024849">
    <property type="protein sequence ID" value="BCZ47217.1"/>
    <property type="molecule type" value="Genomic_DNA"/>
</dbReference>
<dbReference type="Pfam" id="PF20310">
    <property type="entry name" value="HTH_Tnp_2"/>
    <property type="match status" value="1"/>
</dbReference>
<name>A0ABM7T5G4_9CLOT</name>
<dbReference type="EMBL" id="AP024849">
    <property type="protein sequence ID" value="BCZ48717.1"/>
    <property type="molecule type" value="Genomic_DNA"/>
</dbReference>
<organism evidence="4 9">
    <name type="scientific">Clostridium gelidum</name>
    <dbReference type="NCBI Taxonomy" id="704125"/>
    <lineage>
        <taxon>Bacteria</taxon>
        <taxon>Bacillati</taxon>
        <taxon>Bacillota</taxon>
        <taxon>Clostridia</taxon>
        <taxon>Eubacteriales</taxon>
        <taxon>Clostridiaceae</taxon>
        <taxon>Clostridium</taxon>
    </lineage>
</organism>
<evidence type="ECO:0000313" key="5">
    <source>
        <dbReference type="EMBL" id="BCZ47252.1"/>
    </source>
</evidence>
<evidence type="ECO:0008006" key="10">
    <source>
        <dbReference type="Google" id="ProtNLM"/>
    </source>
</evidence>
<sequence>MSNKLFTKEEIELISRNKYVKNVSERSITYTDEFRRIFISEYEKGKFPRKIFEESDFVISILEIGRIESISKKWRAAYKENGIHGLDDTRKGKAGRPRDKELSIDEKYERLKVQTTLLKAENELLKKLDLIERRVIKRK</sequence>
<evidence type="ECO:0000313" key="8">
    <source>
        <dbReference type="EMBL" id="BCZ48717.1"/>
    </source>
</evidence>
<dbReference type="InterPro" id="IPR046929">
    <property type="entry name" value="HTH_Tnp"/>
</dbReference>
<evidence type="ECO:0000313" key="2">
    <source>
        <dbReference type="EMBL" id="BCZ46208.1"/>
    </source>
</evidence>
<reference evidence="4" key="2">
    <citation type="journal article" date="2022" name="Int. J. Syst. Evol. Microbiol.">
        <title>Clostridium gelidum sp. nov., a psychrotrophic anaerobic bacterium isolated from rice field soil.</title>
        <authorList>
            <person name="Honma S."/>
            <person name="Ueki A."/>
            <person name="Tonouchi A."/>
            <person name="Kaku N."/>
            <person name="Ueki K."/>
        </authorList>
    </citation>
    <scope>NUCLEOTIDE SEQUENCE</scope>
    <source>
        <strain evidence="4">C5S11</strain>
    </source>
</reference>
<dbReference type="EMBL" id="AP024849">
    <property type="protein sequence ID" value="BCZ47279.1"/>
    <property type="molecule type" value="Genomic_DNA"/>
</dbReference>
<evidence type="ECO:0000313" key="3">
    <source>
        <dbReference type="EMBL" id="BCZ46364.1"/>
    </source>
</evidence>
<evidence type="ECO:0000313" key="6">
    <source>
        <dbReference type="EMBL" id="BCZ47279.1"/>
    </source>
</evidence>